<dbReference type="EMBL" id="CAJNOR010021070">
    <property type="protein sequence ID" value="CAF1691029.1"/>
    <property type="molecule type" value="Genomic_DNA"/>
</dbReference>
<keyword evidence="1" id="KW-0812">Transmembrane</keyword>
<dbReference type="AlphaFoldDB" id="A0A816HSA6"/>
<keyword evidence="3" id="KW-1185">Reference proteome</keyword>
<feature type="transmembrane region" description="Helical" evidence="1">
    <location>
        <begin position="46"/>
        <end position="64"/>
    </location>
</feature>
<dbReference type="Proteomes" id="UP000663828">
    <property type="component" value="Unassembled WGS sequence"/>
</dbReference>
<evidence type="ECO:0000256" key="1">
    <source>
        <dbReference type="SAM" id="Phobius"/>
    </source>
</evidence>
<organism evidence="2 3">
    <name type="scientific">Adineta ricciae</name>
    <name type="common">Rotifer</name>
    <dbReference type="NCBI Taxonomy" id="249248"/>
    <lineage>
        <taxon>Eukaryota</taxon>
        <taxon>Metazoa</taxon>
        <taxon>Spiralia</taxon>
        <taxon>Gnathifera</taxon>
        <taxon>Rotifera</taxon>
        <taxon>Eurotatoria</taxon>
        <taxon>Bdelloidea</taxon>
        <taxon>Adinetida</taxon>
        <taxon>Adinetidae</taxon>
        <taxon>Adineta</taxon>
    </lineage>
</organism>
<keyword evidence="1" id="KW-1133">Transmembrane helix</keyword>
<feature type="non-terminal residue" evidence="2">
    <location>
        <position position="1"/>
    </location>
</feature>
<protein>
    <submittedName>
        <fullName evidence="2">Uncharacterized protein</fullName>
    </submittedName>
</protein>
<evidence type="ECO:0000313" key="3">
    <source>
        <dbReference type="Proteomes" id="UP000663828"/>
    </source>
</evidence>
<keyword evidence="1" id="KW-0472">Membrane</keyword>
<name>A0A816HSA6_ADIRI</name>
<sequence length="65" mass="7309">FSKNTTIEELLNELMVEKWNLSSSYKNYYNECHPSECSYSQTVQNSGIYIVTTVIGLIGGLITAL</sequence>
<accession>A0A816HSA6</accession>
<reference evidence="2" key="1">
    <citation type="submission" date="2021-02" db="EMBL/GenBank/DDBJ databases">
        <authorList>
            <person name="Nowell W R."/>
        </authorList>
    </citation>
    <scope>NUCLEOTIDE SEQUENCE</scope>
</reference>
<gene>
    <name evidence="2" type="ORF">XAT740_LOCUS64008</name>
</gene>
<evidence type="ECO:0000313" key="2">
    <source>
        <dbReference type="EMBL" id="CAF1691029.1"/>
    </source>
</evidence>
<comment type="caution">
    <text evidence="2">The sequence shown here is derived from an EMBL/GenBank/DDBJ whole genome shotgun (WGS) entry which is preliminary data.</text>
</comment>
<proteinExistence type="predicted"/>